<dbReference type="Pfam" id="PF00082">
    <property type="entry name" value="Peptidase_S8"/>
    <property type="match status" value="1"/>
</dbReference>
<evidence type="ECO:0000313" key="3">
    <source>
        <dbReference type="Proteomes" id="UP000031586"/>
    </source>
</evidence>
<dbReference type="Gene3D" id="3.40.50.200">
    <property type="entry name" value="Peptidase S8/S53 domain"/>
    <property type="match status" value="1"/>
</dbReference>
<dbReference type="EMBL" id="JPRD01000036">
    <property type="protein sequence ID" value="KIF51475.1"/>
    <property type="molecule type" value="Genomic_DNA"/>
</dbReference>
<dbReference type="Proteomes" id="UP000031586">
    <property type="component" value="Unassembled WGS sequence"/>
</dbReference>
<dbReference type="GO" id="GO:0006508">
    <property type="term" value="P:proteolysis"/>
    <property type="evidence" value="ECO:0007669"/>
    <property type="project" value="InterPro"/>
</dbReference>
<organism evidence="2 3">
    <name type="scientific">Vibrio owensii CAIM 1854 = LMG 25443</name>
    <dbReference type="NCBI Taxonomy" id="1229493"/>
    <lineage>
        <taxon>Bacteria</taxon>
        <taxon>Pseudomonadati</taxon>
        <taxon>Pseudomonadota</taxon>
        <taxon>Gammaproteobacteria</taxon>
        <taxon>Vibrionales</taxon>
        <taxon>Vibrionaceae</taxon>
        <taxon>Vibrio</taxon>
    </lineage>
</organism>
<dbReference type="RefSeq" id="WP_020196682.1">
    <property type="nucleotide sequence ID" value="NZ_BAOH01000067.1"/>
</dbReference>
<evidence type="ECO:0000259" key="1">
    <source>
        <dbReference type="Pfam" id="PF00082"/>
    </source>
</evidence>
<dbReference type="GO" id="GO:0004252">
    <property type="term" value="F:serine-type endopeptidase activity"/>
    <property type="evidence" value="ECO:0007669"/>
    <property type="project" value="InterPro"/>
</dbReference>
<dbReference type="CDD" id="cd04847">
    <property type="entry name" value="Peptidases_S8_Subtilisin_like_2"/>
    <property type="match status" value="1"/>
</dbReference>
<reference evidence="2 3" key="1">
    <citation type="submission" date="2014-07" db="EMBL/GenBank/DDBJ databases">
        <title>Unique and conserved regions in Vibrio harveyi and related species in comparison with the shrimp pathogen Vibrio harveyi CAIM 1792.</title>
        <authorList>
            <person name="Espinoza-Valles I."/>
            <person name="Vora G."/>
            <person name="Leekitcharoenphon P."/>
            <person name="Ussery D."/>
            <person name="Hoj L."/>
            <person name="Gomez-Gil B."/>
        </authorList>
    </citation>
    <scope>NUCLEOTIDE SEQUENCE [LARGE SCALE GENOMIC DNA]</scope>
    <source>
        <strain evidence="3">CAIM 1854 / LMG 25443</strain>
    </source>
</reference>
<dbReference type="PATRIC" id="fig|1229493.5.peg.3208"/>
<protein>
    <submittedName>
        <fullName evidence="2">Peptidase S8</fullName>
    </submittedName>
</protein>
<dbReference type="InterPro" id="IPR036852">
    <property type="entry name" value="Peptidase_S8/S53_dom_sf"/>
</dbReference>
<dbReference type="SUPFAM" id="SSF52743">
    <property type="entry name" value="Subtilisin-like"/>
    <property type="match status" value="1"/>
</dbReference>
<dbReference type="InterPro" id="IPR034074">
    <property type="entry name" value="Y4bN_pept_dom"/>
</dbReference>
<gene>
    <name evidence="2" type="ORF">H735_19390</name>
</gene>
<proteinExistence type="predicted"/>
<dbReference type="InterPro" id="IPR000209">
    <property type="entry name" value="Peptidase_S8/S53_dom"/>
</dbReference>
<name>A0A0C1Z355_9VIBR</name>
<sequence>MKNFIIGYGESLTNSVEVRSGGGDKKHPYTFGEARDRLVKDLSSVIEDIDLKPEAQCANGEVVIKFLQHPSYLAKSYYPTKLFNRYDIKDVSSKSQRIKPEKWAVKKHPEEGLTSCIFVAGTKSKFEAMLNSIQHDNLPETTKDIIRSIENISSITPDEKIKHIDEQSDELKLEVVLHASDHDELVKRSFNDYSASLGGVVDWKRAKTVGGLTFLPVTIGTGTEQELAQFSHLRALRSMPQLRFNHPDVLRESLKEAFELPQFKALNNDFKVCIFDGGIGSEHILHDWVTEYIPSDVTHGHPSLLAHGSEVCSAFLFGPYVDGSPQMGEPYSKVDIVRVLSATDTDPDLFDVLTRIEDVLKKKEYKYINLSLGPRLAIDDDDVHVWTSVIDRLLQDGHCFATVAIGNDGELDGEFARIQPSSDMVNCFAVGASDSKSDKWERASYSCIGPGRSSGVVKPDGVIFGGSYSELFKVYSPLTHSIIGTLGTSYAAPYALRVAAGIDAITDFDLNPSTVKALMVHHANREEKEQNDVGWGLLPNSPESIVECLDDEAIIVYQGELNKSEHLRIPIPIPEGIDCTWVHLKATFCFNAITDPEHPLHYTRSGLDIVFRGNESKKKSDTADHADSKTFFSVGNLYETEEELREDAHKWETCISRSQRFKKDTLLNPVFDVKYHAREQGGDSQKELEPLNYSLVISIRAQGDNNTYNLVLQQNQTLQAVKVANRVRV</sequence>
<feature type="domain" description="Peptidase S8/S53" evidence="1">
    <location>
        <begin position="268"/>
        <end position="536"/>
    </location>
</feature>
<dbReference type="AlphaFoldDB" id="A0A0C1Z355"/>
<comment type="caution">
    <text evidence="2">The sequence shown here is derived from an EMBL/GenBank/DDBJ whole genome shotgun (WGS) entry which is preliminary data.</text>
</comment>
<evidence type="ECO:0000313" key="2">
    <source>
        <dbReference type="EMBL" id="KIF51475.1"/>
    </source>
</evidence>
<accession>A0A0C1Z355</accession>